<name>A0A5D0NW14_9ACTN</name>
<dbReference type="STRING" id="1220554.GCA_001552135_04862"/>
<dbReference type="GO" id="GO:0006749">
    <property type="term" value="P:glutathione metabolic process"/>
    <property type="evidence" value="ECO:0007669"/>
    <property type="project" value="TreeGrafter"/>
</dbReference>
<dbReference type="InterPro" id="IPR049517">
    <property type="entry name" value="ACX-like_C"/>
</dbReference>
<dbReference type="SUPFAM" id="SSF53067">
    <property type="entry name" value="Actin-like ATPase domain"/>
    <property type="match status" value="1"/>
</dbReference>
<keyword evidence="5" id="KW-1185">Reference proteome</keyword>
<dbReference type="RefSeq" id="WP_067895543.1">
    <property type="nucleotide sequence ID" value="NZ_VSFG01000001.1"/>
</dbReference>
<dbReference type="PANTHER" id="PTHR11365">
    <property type="entry name" value="5-OXOPROLINASE RELATED"/>
    <property type="match status" value="1"/>
</dbReference>
<evidence type="ECO:0000259" key="2">
    <source>
        <dbReference type="Pfam" id="PF05378"/>
    </source>
</evidence>
<dbReference type="Proteomes" id="UP000323380">
    <property type="component" value="Unassembled WGS sequence"/>
</dbReference>
<proteinExistence type="predicted"/>
<reference evidence="4 5" key="1">
    <citation type="submission" date="2019-08" db="EMBL/GenBank/DDBJ databases">
        <title>Actinomadura sp. nov. CYP1-5 isolated from mountain soil.</title>
        <authorList>
            <person name="Songsumanus A."/>
            <person name="Kuncharoen N."/>
            <person name="Kudo T."/>
            <person name="Yuki M."/>
            <person name="Igarashi Y."/>
            <person name="Tanasupawat S."/>
        </authorList>
    </citation>
    <scope>NUCLEOTIDE SEQUENCE [LARGE SCALE GENOMIC DNA]</scope>
    <source>
        <strain evidence="4 5">JCM 14158</strain>
    </source>
</reference>
<dbReference type="InterPro" id="IPR045079">
    <property type="entry name" value="Oxoprolinase-like"/>
</dbReference>
<feature type="domain" description="Acetophenone carboxylase-like C-terminal" evidence="3">
    <location>
        <begin position="518"/>
        <end position="691"/>
    </location>
</feature>
<dbReference type="InterPro" id="IPR043129">
    <property type="entry name" value="ATPase_NBD"/>
</dbReference>
<dbReference type="InterPro" id="IPR008040">
    <property type="entry name" value="Hydant_A_N"/>
</dbReference>
<dbReference type="GO" id="GO:0017168">
    <property type="term" value="F:5-oxoprolinase (ATP-hydrolyzing) activity"/>
    <property type="evidence" value="ECO:0007669"/>
    <property type="project" value="TreeGrafter"/>
</dbReference>
<evidence type="ECO:0000313" key="4">
    <source>
        <dbReference type="EMBL" id="TYB48863.1"/>
    </source>
</evidence>
<accession>A0A5D0NW14</accession>
<feature type="domain" description="Hydantoinase A/oxoprolinase" evidence="1">
    <location>
        <begin position="214"/>
        <end position="500"/>
    </location>
</feature>
<evidence type="ECO:0000259" key="1">
    <source>
        <dbReference type="Pfam" id="PF01968"/>
    </source>
</evidence>
<dbReference type="InterPro" id="IPR002821">
    <property type="entry name" value="Hydantoinase_A"/>
</dbReference>
<sequence>MPYVIGIDVGGTFTDGIAADETGTVIAAKAPSTPPDFSVGFENVIDQLAERAGRTVRELLADTAYLAHGTTAALNALVTGNVARVGFLTTRGHRDSIYIMNVEGRYLGLPPHEVQDTLNTRKPDPLVPKRLAREVTERVDRSGNVVVRLDEDDARATIAELIAEGVDAIAVSLLWSFRNPGHEKRLKALIHEQAPGMYVSLSSEISPRIREFARNATTIMNAQVGPALRRYLEPLESRLKAKGLAGPLLVMQGSGGTVTARHAPEIAITTVGSVLTGGVTGAARLAEQLGHRNVVSTDVGGTTFLAGLIVDGEPEATTGSVLNQHPINTPTLRVHAIGSGGGAIASVDSGGNLRVGPGSAGAWPGPAAYGQGGLDPTVTDADLVLGILNPDNFLGGRKTLSPELAAKALTERVGRHLGLDAEGAAAAVFTVQNSQTADLARKVVVEAGHDPRDFAVYAFGGAGPMHAFAYAAELGVSELVVPLGHSAGVFSAYGLAATNIVVSAELSDPAVLPIDPARVQGNFDRLEARVRDVLAAQNLDFVEVRVRREVDARYTPQLAEVPTRVPGGPLDEAAVDRIADDFESAYAARFGEGSGYREAGVQLITYRVHGTGILPFTPTIPHAPAADGSSSDVAITGRRPVLLDLQRGRQDTAIYDYRRLRAGHVLTGPAIVEVPTTTVVVPAETTARVDHLGNLVIDLA</sequence>
<gene>
    <name evidence="4" type="ORF">FXF69_06825</name>
</gene>
<dbReference type="Pfam" id="PF19278">
    <property type="entry name" value="Hydant_A_C"/>
    <property type="match status" value="1"/>
</dbReference>
<dbReference type="Gene3D" id="3.30.420.40">
    <property type="match status" value="1"/>
</dbReference>
<organism evidence="4 5">
    <name type="scientific">Actinomadura chibensis</name>
    <dbReference type="NCBI Taxonomy" id="392828"/>
    <lineage>
        <taxon>Bacteria</taxon>
        <taxon>Bacillati</taxon>
        <taxon>Actinomycetota</taxon>
        <taxon>Actinomycetes</taxon>
        <taxon>Streptosporangiales</taxon>
        <taxon>Thermomonosporaceae</taxon>
        <taxon>Actinomadura</taxon>
    </lineage>
</organism>
<dbReference type="Pfam" id="PF01968">
    <property type="entry name" value="Hydantoinase_A"/>
    <property type="match status" value="1"/>
</dbReference>
<feature type="domain" description="Hydantoinase/oxoprolinase N-terminal" evidence="2">
    <location>
        <begin position="5"/>
        <end position="192"/>
    </location>
</feature>
<dbReference type="PANTHER" id="PTHR11365:SF23">
    <property type="entry name" value="HYPOTHETICAL 5-OXOPROLINASE (EUROFUNG)-RELATED"/>
    <property type="match status" value="1"/>
</dbReference>
<dbReference type="Pfam" id="PF05378">
    <property type="entry name" value="Hydant_A_N"/>
    <property type="match status" value="1"/>
</dbReference>
<dbReference type="GO" id="GO:0005829">
    <property type="term" value="C:cytosol"/>
    <property type="evidence" value="ECO:0007669"/>
    <property type="project" value="TreeGrafter"/>
</dbReference>
<evidence type="ECO:0000313" key="5">
    <source>
        <dbReference type="Proteomes" id="UP000323380"/>
    </source>
</evidence>
<evidence type="ECO:0000259" key="3">
    <source>
        <dbReference type="Pfam" id="PF19278"/>
    </source>
</evidence>
<comment type="caution">
    <text evidence="4">The sequence shown here is derived from an EMBL/GenBank/DDBJ whole genome shotgun (WGS) entry which is preliminary data.</text>
</comment>
<dbReference type="AlphaFoldDB" id="A0A5D0NW14"/>
<protein>
    <submittedName>
        <fullName evidence="4">Hydantoinase/oxoprolinase family protein</fullName>
    </submittedName>
</protein>
<dbReference type="EMBL" id="VSFG01000001">
    <property type="protein sequence ID" value="TYB48863.1"/>
    <property type="molecule type" value="Genomic_DNA"/>
</dbReference>